<dbReference type="Proteomes" id="UP000604046">
    <property type="component" value="Unassembled WGS sequence"/>
</dbReference>
<protein>
    <submittedName>
        <fullName evidence="1">Uncharacterized protein</fullName>
    </submittedName>
</protein>
<keyword evidence="2" id="KW-1185">Reference proteome</keyword>
<accession>A0A812RA90</accession>
<proteinExistence type="predicted"/>
<feature type="non-terminal residue" evidence="1">
    <location>
        <position position="61"/>
    </location>
</feature>
<dbReference type="EMBL" id="CAJNDS010002313">
    <property type="protein sequence ID" value="CAE7426770.1"/>
    <property type="molecule type" value="Genomic_DNA"/>
</dbReference>
<name>A0A812RA90_9DINO</name>
<dbReference type="AlphaFoldDB" id="A0A812RA90"/>
<evidence type="ECO:0000313" key="2">
    <source>
        <dbReference type="Proteomes" id="UP000604046"/>
    </source>
</evidence>
<reference evidence="1" key="1">
    <citation type="submission" date="2021-02" db="EMBL/GenBank/DDBJ databases">
        <authorList>
            <person name="Dougan E. K."/>
            <person name="Rhodes N."/>
            <person name="Thang M."/>
            <person name="Chan C."/>
        </authorList>
    </citation>
    <scope>NUCLEOTIDE SEQUENCE</scope>
</reference>
<evidence type="ECO:0000313" key="1">
    <source>
        <dbReference type="EMBL" id="CAE7426770.1"/>
    </source>
</evidence>
<organism evidence="1 2">
    <name type="scientific">Symbiodinium natans</name>
    <dbReference type="NCBI Taxonomy" id="878477"/>
    <lineage>
        <taxon>Eukaryota</taxon>
        <taxon>Sar</taxon>
        <taxon>Alveolata</taxon>
        <taxon>Dinophyceae</taxon>
        <taxon>Suessiales</taxon>
        <taxon>Symbiodiniaceae</taxon>
        <taxon>Symbiodinium</taxon>
    </lineage>
</organism>
<gene>
    <name evidence="1" type="ORF">SNAT2548_LOCUS23225</name>
</gene>
<sequence>MKSCLLLSSSSGVSALEVLCKHRHGNIIMSGWRSLASGPFEELADREFGGKTEDVLEITSN</sequence>
<comment type="caution">
    <text evidence="1">The sequence shown here is derived from an EMBL/GenBank/DDBJ whole genome shotgun (WGS) entry which is preliminary data.</text>
</comment>